<dbReference type="SUPFAM" id="SSF55729">
    <property type="entry name" value="Acyl-CoA N-acyltransferases (Nat)"/>
    <property type="match status" value="2"/>
</dbReference>
<dbReference type="Pfam" id="PF00583">
    <property type="entry name" value="Acetyltransf_1"/>
    <property type="match status" value="2"/>
</dbReference>
<gene>
    <name evidence="2" type="ORF">Thert_00289</name>
</gene>
<dbReference type="AlphaFoldDB" id="A0A223HVJ6"/>
<accession>A0A223HVJ6</accession>
<evidence type="ECO:0000313" key="3">
    <source>
        <dbReference type="Proteomes" id="UP000214975"/>
    </source>
</evidence>
<dbReference type="PANTHER" id="PTHR43617">
    <property type="entry name" value="L-AMINO ACID N-ACETYLTRANSFERASE"/>
    <property type="match status" value="1"/>
</dbReference>
<proteinExistence type="predicted"/>
<sequence length="306" mass="36082">MFKSITKQDIDGIIKLWKYNFDEKYHIDRNRFIKNVFDDIDFYSDGSFILKIDNNVVGLIIVKLNNRNIEEYKNCAWLNILLVDKKFRYHGYGMSLYKLSEKKLINLGIRKILLGGDINNFFSGIPEPSHEVERFFKDLGFQLNEPHYDLMADVSKLDFSKLNVKINMDSSYIVKEFRLNDIDALNKFFDKNFPGRWKHEINNYIENNRDFRNLILMWCDKSVIGFCKINMDATGNGSLGPIGIDIDYRGKKLGNKLLLESLNLLKMRGTRNVIIDWTILKEFYGQFGFRPYKFYRSGFKELGDNK</sequence>
<dbReference type="EMBL" id="CP016893">
    <property type="protein sequence ID" value="AST56511.1"/>
    <property type="molecule type" value="Genomic_DNA"/>
</dbReference>
<feature type="domain" description="N-acetyltransferase" evidence="1">
    <location>
        <begin position="1"/>
        <end position="160"/>
    </location>
</feature>
<dbReference type="Proteomes" id="UP000214975">
    <property type="component" value="Chromosome"/>
</dbReference>
<evidence type="ECO:0000259" key="1">
    <source>
        <dbReference type="PROSITE" id="PS51186"/>
    </source>
</evidence>
<dbReference type="RefSeq" id="WP_094396745.1">
    <property type="nucleotide sequence ID" value="NZ_CP016893.1"/>
</dbReference>
<dbReference type="InterPro" id="IPR050276">
    <property type="entry name" value="MshD_Acetyltransferase"/>
</dbReference>
<reference evidence="2 3" key="1">
    <citation type="submission" date="2016-08" db="EMBL/GenBank/DDBJ databases">
        <title>A novel genetic cassette of butanologenic Thermoanaerobacterium thermosaccharolyticum that directly convert cellulose to butanol.</title>
        <authorList>
            <person name="Li T."/>
            <person name="He J."/>
        </authorList>
    </citation>
    <scope>NUCLEOTIDE SEQUENCE [LARGE SCALE GENOMIC DNA]</scope>
    <source>
        <strain evidence="2 3">TG57</strain>
    </source>
</reference>
<evidence type="ECO:0000313" key="2">
    <source>
        <dbReference type="EMBL" id="AST56511.1"/>
    </source>
</evidence>
<organism evidence="2 3">
    <name type="scientific">Thermoanaerobacterium thermosaccharolyticum</name>
    <name type="common">Clostridium thermosaccharolyticum</name>
    <dbReference type="NCBI Taxonomy" id="1517"/>
    <lineage>
        <taxon>Bacteria</taxon>
        <taxon>Bacillati</taxon>
        <taxon>Bacillota</taxon>
        <taxon>Clostridia</taxon>
        <taxon>Thermoanaerobacterales</taxon>
        <taxon>Thermoanaerobacteraceae</taxon>
        <taxon>Thermoanaerobacterium</taxon>
    </lineage>
</organism>
<feature type="domain" description="N-acetyltransferase" evidence="1">
    <location>
        <begin position="172"/>
        <end position="306"/>
    </location>
</feature>
<dbReference type="CDD" id="cd04301">
    <property type="entry name" value="NAT_SF"/>
    <property type="match status" value="1"/>
</dbReference>
<dbReference type="Gene3D" id="3.40.630.30">
    <property type="match status" value="2"/>
</dbReference>
<keyword evidence="2" id="KW-0808">Transferase</keyword>
<protein>
    <submittedName>
        <fullName evidence="2">Acetyltransferase</fullName>
    </submittedName>
</protein>
<name>A0A223HVJ6_THETR</name>
<dbReference type="InterPro" id="IPR000182">
    <property type="entry name" value="GNAT_dom"/>
</dbReference>
<dbReference type="InterPro" id="IPR016181">
    <property type="entry name" value="Acyl_CoA_acyltransferase"/>
</dbReference>
<dbReference type="GO" id="GO:0016747">
    <property type="term" value="F:acyltransferase activity, transferring groups other than amino-acyl groups"/>
    <property type="evidence" value="ECO:0007669"/>
    <property type="project" value="InterPro"/>
</dbReference>
<dbReference type="PROSITE" id="PS51186">
    <property type="entry name" value="GNAT"/>
    <property type="match status" value="2"/>
</dbReference>